<gene>
    <name evidence="3" type="ORF">ACFQ07_34280</name>
</gene>
<dbReference type="Proteomes" id="UP001597083">
    <property type="component" value="Unassembled WGS sequence"/>
</dbReference>
<name>A0ABW3CTQ3_9ACTN</name>
<dbReference type="PROSITE" id="PS50110">
    <property type="entry name" value="RESPONSE_REGULATORY"/>
    <property type="match status" value="1"/>
</dbReference>
<keyword evidence="4" id="KW-1185">Reference proteome</keyword>
<feature type="domain" description="Response regulatory" evidence="2">
    <location>
        <begin position="12"/>
        <end position="139"/>
    </location>
</feature>
<reference evidence="4" key="1">
    <citation type="journal article" date="2019" name="Int. J. Syst. Evol. Microbiol.">
        <title>The Global Catalogue of Microorganisms (GCM) 10K type strain sequencing project: providing services to taxonomists for standard genome sequencing and annotation.</title>
        <authorList>
            <consortium name="The Broad Institute Genomics Platform"/>
            <consortium name="The Broad Institute Genome Sequencing Center for Infectious Disease"/>
            <person name="Wu L."/>
            <person name="Ma J."/>
        </authorList>
    </citation>
    <scope>NUCLEOTIDE SEQUENCE [LARGE SCALE GENOMIC DNA]</scope>
    <source>
        <strain evidence="4">JCM 31696</strain>
    </source>
</reference>
<accession>A0ABW3CTQ3</accession>
<dbReference type="Gene3D" id="3.40.50.2300">
    <property type="match status" value="1"/>
</dbReference>
<feature type="modified residue" description="4-aspartylphosphate" evidence="1">
    <location>
        <position position="66"/>
    </location>
</feature>
<protein>
    <recommendedName>
        <fullName evidence="2">Response regulatory domain-containing protein</fullName>
    </recommendedName>
</protein>
<organism evidence="3 4">
    <name type="scientific">Actinomadura adrarensis</name>
    <dbReference type="NCBI Taxonomy" id="1819600"/>
    <lineage>
        <taxon>Bacteria</taxon>
        <taxon>Bacillati</taxon>
        <taxon>Actinomycetota</taxon>
        <taxon>Actinomycetes</taxon>
        <taxon>Streptosporangiales</taxon>
        <taxon>Thermomonosporaceae</taxon>
        <taxon>Actinomadura</taxon>
    </lineage>
</organism>
<evidence type="ECO:0000313" key="4">
    <source>
        <dbReference type="Proteomes" id="UP001597083"/>
    </source>
</evidence>
<evidence type="ECO:0000256" key="1">
    <source>
        <dbReference type="PROSITE-ProRule" id="PRU00169"/>
    </source>
</evidence>
<keyword evidence="1" id="KW-0597">Phosphoprotein</keyword>
<dbReference type="InterPro" id="IPR011006">
    <property type="entry name" value="CheY-like_superfamily"/>
</dbReference>
<evidence type="ECO:0000259" key="2">
    <source>
        <dbReference type="PROSITE" id="PS50110"/>
    </source>
</evidence>
<evidence type="ECO:0000313" key="3">
    <source>
        <dbReference type="EMBL" id="MFD0857322.1"/>
    </source>
</evidence>
<dbReference type="SMART" id="SM00448">
    <property type="entry name" value="REC"/>
    <property type="match status" value="1"/>
</dbReference>
<sequence>MTGTQVLPEGSRIAVVDDDRDDAATWTRLLSDYGFRPEPISEFDPVQTADDFLEQLRGRYDAVVADHVLSGRRRVGFTGAELVCKANQSSPTPIPSVLISSHVNTDETHAIALWRSGIPALVDKSDLSAQLLDALELTINELEGKIARERRAITTPIEILGISDKSETPTARVIVVGWKIATSVLMPLEPICMATGLKLEQLPGTWLEADVNCYAKDPADLYFRNITLAPPLDEERFPE</sequence>
<proteinExistence type="predicted"/>
<dbReference type="EMBL" id="JBHTIR010004402">
    <property type="protein sequence ID" value="MFD0857322.1"/>
    <property type="molecule type" value="Genomic_DNA"/>
</dbReference>
<dbReference type="InterPro" id="IPR001789">
    <property type="entry name" value="Sig_transdc_resp-reg_receiver"/>
</dbReference>
<dbReference type="SUPFAM" id="SSF52172">
    <property type="entry name" value="CheY-like"/>
    <property type="match status" value="1"/>
</dbReference>
<comment type="caution">
    <text evidence="3">The sequence shown here is derived from an EMBL/GenBank/DDBJ whole genome shotgun (WGS) entry which is preliminary data.</text>
</comment>